<dbReference type="PANTHER" id="PTHR33606:SF3">
    <property type="entry name" value="PROTEIN YCII"/>
    <property type="match status" value="1"/>
</dbReference>
<accession>A0A7K1YC52</accession>
<reference evidence="3 4" key="1">
    <citation type="submission" date="2019-11" db="EMBL/GenBank/DDBJ databases">
        <title>Pedobacter sp. HMF7647 Genome sequencing and assembly.</title>
        <authorList>
            <person name="Kang H."/>
            <person name="Kim H."/>
            <person name="Joh K."/>
        </authorList>
    </citation>
    <scope>NUCLEOTIDE SEQUENCE [LARGE SCALE GENOMIC DNA]</scope>
    <source>
        <strain evidence="3 4">HMF7647</strain>
    </source>
</reference>
<name>A0A7K1YC52_9SPHI</name>
<protein>
    <recommendedName>
        <fullName evidence="2">YCII-related domain-containing protein</fullName>
    </recommendedName>
</protein>
<proteinExistence type="inferred from homology"/>
<dbReference type="InterPro" id="IPR005545">
    <property type="entry name" value="YCII"/>
</dbReference>
<evidence type="ECO:0000256" key="1">
    <source>
        <dbReference type="ARBA" id="ARBA00007689"/>
    </source>
</evidence>
<dbReference type="Pfam" id="PF03795">
    <property type="entry name" value="YCII"/>
    <property type="match status" value="1"/>
</dbReference>
<keyword evidence="4" id="KW-1185">Reference proteome</keyword>
<sequence length="96" mass="11248">MKQYLITAKDFTDENALERRLKARPLHFENARRLKLTGNFISGGAVLDEHDKMIGSMMVLQFDSESEVDKWKESEPYLTMKVWENIDIRPFKLADV</sequence>
<organism evidence="3 4">
    <name type="scientific">Hufsiella arboris</name>
    <dbReference type="NCBI Taxonomy" id="2695275"/>
    <lineage>
        <taxon>Bacteria</taxon>
        <taxon>Pseudomonadati</taxon>
        <taxon>Bacteroidota</taxon>
        <taxon>Sphingobacteriia</taxon>
        <taxon>Sphingobacteriales</taxon>
        <taxon>Sphingobacteriaceae</taxon>
        <taxon>Hufsiella</taxon>
    </lineage>
</organism>
<evidence type="ECO:0000259" key="2">
    <source>
        <dbReference type="Pfam" id="PF03795"/>
    </source>
</evidence>
<evidence type="ECO:0000313" key="4">
    <source>
        <dbReference type="Proteomes" id="UP000466586"/>
    </source>
</evidence>
<feature type="domain" description="YCII-related" evidence="2">
    <location>
        <begin position="4"/>
        <end position="92"/>
    </location>
</feature>
<dbReference type="Gene3D" id="3.30.70.1060">
    <property type="entry name" value="Dimeric alpha+beta barrel"/>
    <property type="match status" value="1"/>
</dbReference>
<dbReference type="RefSeq" id="WP_160845339.1">
    <property type="nucleotide sequence ID" value="NZ_WVHT01000006.1"/>
</dbReference>
<dbReference type="SUPFAM" id="SSF54909">
    <property type="entry name" value="Dimeric alpha+beta barrel"/>
    <property type="match status" value="1"/>
</dbReference>
<dbReference type="InterPro" id="IPR051807">
    <property type="entry name" value="Sec-metab_biosynth-assoc"/>
</dbReference>
<dbReference type="EMBL" id="WVHT01000006">
    <property type="protein sequence ID" value="MXV52166.1"/>
    <property type="molecule type" value="Genomic_DNA"/>
</dbReference>
<evidence type="ECO:0000313" key="3">
    <source>
        <dbReference type="EMBL" id="MXV52166.1"/>
    </source>
</evidence>
<dbReference type="Proteomes" id="UP000466586">
    <property type="component" value="Unassembled WGS sequence"/>
</dbReference>
<comment type="similarity">
    <text evidence="1">Belongs to the YciI family.</text>
</comment>
<dbReference type="InterPro" id="IPR011008">
    <property type="entry name" value="Dimeric_a/b-barrel"/>
</dbReference>
<gene>
    <name evidence="3" type="ORF">GS399_14405</name>
</gene>
<comment type="caution">
    <text evidence="3">The sequence shown here is derived from an EMBL/GenBank/DDBJ whole genome shotgun (WGS) entry which is preliminary data.</text>
</comment>
<dbReference type="PANTHER" id="PTHR33606">
    <property type="entry name" value="PROTEIN YCII"/>
    <property type="match status" value="1"/>
</dbReference>
<dbReference type="AlphaFoldDB" id="A0A7K1YC52"/>